<evidence type="ECO:0000313" key="8">
    <source>
        <dbReference type="EMBL" id="KEI72749.1"/>
    </source>
</evidence>
<comment type="subcellular location">
    <subcellularLocation>
        <location evidence="6">Cytoplasm</location>
    </subcellularLocation>
</comment>
<dbReference type="GO" id="GO:0033890">
    <property type="term" value="F:ribonuclease D activity"/>
    <property type="evidence" value="ECO:0007669"/>
    <property type="project" value="UniProtKB-UniRule"/>
</dbReference>
<dbReference type="PANTHER" id="PTHR47649:SF1">
    <property type="entry name" value="RIBONUCLEASE D"/>
    <property type="match status" value="1"/>
</dbReference>
<dbReference type="PANTHER" id="PTHR47649">
    <property type="entry name" value="RIBONUCLEASE D"/>
    <property type="match status" value="1"/>
</dbReference>
<name>A0A081KF23_9GAMM</name>
<evidence type="ECO:0000256" key="5">
    <source>
        <dbReference type="ARBA" id="ARBA00022839"/>
    </source>
</evidence>
<dbReference type="InterPro" id="IPR012337">
    <property type="entry name" value="RNaseH-like_sf"/>
</dbReference>
<dbReference type="Pfam" id="PF01612">
    <property type="entry name" value="DNA_pol_A_exo1"/>
    <property type="match status" value="1"/>
</dbReference>
<dbReference type="NCBIfam" id="TIGR01388">
    <property type="entry name" value="rnd"/>
    <property type="match status" value="1"/>
</dbReference>
<dbReference type="InterPro" id="IPR002121">
    <property type="entry name" value="HRDC_dom"/>
</dbReference>
<dbReference type="InterPro" id="IPR051086">
    <property type="entry name" value="RNase_D-like"/>
</dbReference>
<dbReference type="CDD" id="cd06142">
    <property type="entry name" value="RNaseD_exo"/>
    <property type="match status" value="1"/>
</dbReference>
<evidence type="ECO:0000256" key="6">
    <source>
        <dbReference type="HAMAP-Rule" id="MF_01899"/>
    </source>
</evidence>
<dbReference type="EMBL" id="JOJP01000001">
    <property type="protein sequence ID" value="KEI72749.1"/>
    <property type="molecule type" value="Genomic_DNA"/>
</dbReference>
<accession>A0A081KF23</accession>
<dbReference type="RefSeq" id="WP_020581420.1">
    <property type="nucleotide sequence ID" value="NZ_JOJP01000001.1"/>
</dbReference>
<dbReference type="InterPro" id="IPR044876">
    <property type="entry name" value="HRDC_dom_sf"/>
</dbReference>
<comment type="similarity">
    <text evidence="6">Belongs to the RNase D family.</text>
</comment>
<dbReference type="SUPFAM" id="SSF47819">
    <property type="entry name" value="HRDC-like"/>
    <property type="match status" value="2"/>
</dbReference>
<dbReference type="EC" id="3.1.13.5" evidence="6"/>
<dbReference type="InterPro" id="IPR010997">
    <property type="entry name" value="HRDC-like_sf"/>
</dbReference>
<keyword evidence="3 6" id="KW-0540">Nuclease</keyword>
<feature type="domain" description="HRDC" evidence="7">
    <location>
        <begin position="214"/>
        <end position="294"/>
    </location>
</feature>
<comment type="caution">
    <text evidence="8">The sequence shown here is derived from an EMBL/GenBank/DDBJ whole genome shotgun (WGS) entry which is preliminary data.</text>
</comment>
<dbReference type="Gene3D" id="1.10.150.80">
    <property type="entry name" value="HRDC domain"/>
    <property type="match status" value="2"/>
</dbReference>
<dbReference type="InterPro" id="IPR036397">
    <property type="entry name" value="RNaseH_sf"/>
</dbReference>
<dbReference type="GO" id="GO:0008408">
    <property type="term" value="F:3'-5' exonuclease activity"/>
    <property type="evidence" value="ECO:0007669"/>
    <property type="project" value="InterPro"/>
</dbReference>
<dbReference type="GO" id="GO:0003676">
    <property type="term" value="F:nucleic acid binding"/>
    <property type="evidence" value="ECO:0007669"/>
    <property type="project" value="InterPro"/>
</dbReference>
<keyword evidence="5 6" id="KW-0269">Exonuclease</keyword>
<keyword evidence="2 6" id="KW-0819">tRNA processing</keyword>
<evidence type="ECO:0000313" key="9">
    <source>
        <dbReference type="Proteomes" id="UP000027997"/>
    </source>
</evidence>
<dbReference type="Pfam" id="PF00570">
    <property type="entry name" value="HRDC"/>
    <property type="match status" value="1"/>
</dbReference>
<evidence type="ECO:0000256" key="3">
    <source>
        <dbReference type="ARBA" id="ARBA00022722"/>
    </source>
</evidence>
<organism evidence="8 9">
    <name type="scientific">Endozoicomonas elysicola</name>
    <dbReference type="NCBI Taxonomy" id="305900"/>
    <lineage>
        <taxon>Bacteria</taxon>
        <taxon>Pseudomonadati</taxon>
        <taxon>Pseudomonadota</taxon>
        <taxon>Gammaproteobacteria</taxon>
        <taxon>Oceanospirillales</taxon>
        <taxon>Endozoicomonadaceae</taxon>
        <taxon>Endozoicomonas</taxon>
    </lineage>
</organism>
<dbReference type="SMART" id="SM00341">
    <property type="entry name" value="HRDC"/>
    <property type="match status" value="1"/>
</dbReference>
<gene>
    <name evidence="6" type="primary">rnd</name>
    <name evidence="8" type="ORF">GV64_20260</name>
</gene>
<dbReference type="eggNOG" id="COG0349">
    <property type="taxonomic scope" value="Bacteria"/>
</dbReference>
<reference evidence="8 9" key="1">
    <citation type="submission" date="2014-06" db="EMBL/GenBank/DDBJ databases">
        <title>Whole Genome Sequences of Three Symbiotic Endozoicomonas Bacteria.</title>
        <authorList>
            <person name="Neave M.J."/>
            <person name="Apprill A."/>
            <person name="Voolstra C.R."/>
        </authorList>
    </citation>
    <scope>NUCLEOTIDE SEQUENCE [LARGE SCALE GENOMIC DNA]</scope>
    <source>
        <strain evidence="8 9">DSM 22380</strain>
    </source>
</reference>
<evidence type="ECO:0000256" key="4">
    <source>
        <dbReference type="ARBA" id="ARBA00022801"/>
    </source>
</evidence>
<dbReference type="AlphaFoldDB" id="A0A081KF23"/>
<dbReference type="GO" id="GO:0000166">
    <property type="term" value="F:nucleotide binding"/>
    <property type="evidence" value="ECO:0007669"/>
    <property type="project" value="InterPro"/>
</dbReference>
<dbReference type="HAMAP" id="MF_01899">
    <property type="entry name" value="RNase_D"/>
    <property type="match status" value="1"/>
</dbReference>
<keyword evidence="9" id="KW-1185">Reference proteome</keyword>
<protein>
    <recommendedName>
        <fullName evidence="6">Ribonuclease D</fullName>
        <shortName evidence="6">RNase D</shortName>
        <ecNumber evidence="6">3.1.13.5</ecNumber>
    </recommendedName>
</protein>
<dbReference type="Gene3D" id="3.30.420.10">
    <property type="entry name" value="Ribonuclease H-like superfamily/Ribonuclease H"/>
    <property type="match status" value="1"/>
</dbReference>
<dbReference type="Proteomes" id="UP000027997">
    <property type="component" value="Unassembled WGS sequence"/>
</dbReference>
<keyword evidence="1 6" id="KW-0963">Cytoplasm</keyword>
<proteinExistence type="inferred from homology"/>
<dbReference type="GO" id="GO:0042780">
    <property type="term" value="P:tRNA 3'-end processing"/>
    <property type="evidence" value="ECO:0007669"/>
    <property type="project" value="UniProtKB-UniRule"/>
</dbReference>
<dbReference type="SUPFAM" id="SSF53098">
    <property type="entry name" value="Ribonuclease H-like"/>
    <property type="match status" value="1"/>
</dbReference>
<dbReference type="GO" id="GO:0005737">
    <property type="term" value="C:cytoplasm"/>
    <property type="evidence" value="ECO:0007669"/>
    <property type="project" value="UniProtKB-SubCell"/>
</dbReference>
<dbReference type="SMART" id="SM00474">
    <property type="entry name" value="35EXOc"/>
    <property type="match status" value="1"/>
</dbReference>
<dbReference type="PROSITE" id="PS50967">
    <property type="entry name" value="HRDC"/>
    <property type="match status" value="1"/>
</dbReference>
<evidence type="ECO:0000256" key="1">
    <source>
        <dbReference type="ARBA" id="ARBA00022490"/>
    </source>
</evidence>
<evidence type="ECO:0000259" key="7">
    <source>
        <dbReference type="PROSITE" id="PS50967"/>
    </source>
</evidence>
<sequence length="381" mass="43277">MPLLPPEPVWIINNQTLEDYCQQWSALDAIALDTEFIRTDTFYPLPGLIQVGAGADVFLIDPLEISQWSPLAKLFENPNVIKVLHACSEDLEVFKLLTGTVPRPLFDTQLAAAFANLGFSMGYQALLKHILNIDLPKDETRSNWRQRPLTEAQIRYASLDVTHLLEVYQHLNQLLVQTPKKAWLDDECLSLTLNVLPYDPDNAWQDVKRAWQLRPQQLAVLKALCYFRETAAREEDVPRNRIIPKGSLWPLARFQPKAINALREIPDMRSSIIRHHGEQILDIINAASQIPAEQRPGSLPPPLPKNAKDWGKQIKALISQQAVELEIPLELLTPNKLTSPLLRSWLDNGHFSLPDTLTGWRRDIIGPPLINQLNAMEEKGH</sequence>
<evidence type="ECO:0000256" key="2">
    <source>
        <dbReference type="ARBA" id="ARBA00022694"/>
    </source>
</evidence>
<comment type="cofactor">
    <cofactor evidence="6">
        <name>a divalent metal cation</name>
        <dbReference type="ChEBI" id="CHEBI:60240"/>
    </cofactor>
</comment>
<dbReference type="STRING" id="305900.GV64_20260"/>
<comment type="function">
    <text evidence="6">Exonuclease involved in the 3' processing of various precursor tRNAs. Initiates hydrolysis at the 3'-terminus of an RNA molecule and releases 5'-mononucleotides.</text>
</comment>
<dbReference type="InterPro" id="IPR002562">
    <property type="entry name" value="3'-5'_exonuclease_dom"/>
</dbReference>
<dbReference type="InterPro" id="IPR006292">
    <property type="entry name" value="RNase_D"/>
</dbReference>
<keyword evidence="4 6" id="KW-0378">Hydrolase</keyword>
<comment type="catalytic activity">
    <reaction evidence="6">
        <text>Exonucleolytic cleavage that removes extra residues from the 3'-terminus of tRNA to produce 5'-mononucleotides.</text>
        <dbReference type="EC" id="3.1.13.5"/>
    </reaction>
</comment>